<dbReference type="CDD" id="cd17920">
    <property type="entry name" value="DEXHc_RecQ"/>
    <property type="match status" value="1"/>
</dbReference>
<dbReference type="PANTHER" id="PTHR13710:SF149">
    <property type="entry name" value="ATP-DEPENDENT DNA HELICASE TLH2"/>
    <property type="match status" value="1"/>
</dbReference>
<dbReference type="GO" id="GO:0000724">
    <property type="term" value="P:double-strand break repair via homologous recombination"/>
    <property type="evidence" value="ECO:0007669"/>
    <property type="project" value="TreeGrafter"/>
</dbReference>
<dbReference type="InterPro" id="IPR018982">
    <property type="entry name" value="RQC_domain"/>
</dbReference>
<evidence type="ECO:0000256" key="6">
    <source>
        <dbReference type="ARBA" id="ARBA00034617"/>
    </source>
</evidence>
<comment type="subcellular location">
    <subcellularLocation>
        <location evidence="7">Nucleus</location>
    </subcellularLocation>
</comment>
<dbReference type="GO" id="GO:0005634">
    <property type="term" value="C:nucleus"/>
    <property type="evidence" value="ECO:0007669"/>
    <property type="project" value="UniProtKB-SubCell"/>
</dbReference>
<evidence type="ECO:0000256" key="7">
    <source>
        <dbReference type="RuleBase" id="RU364117"/>
    </source>
</evidence>
<dbReference type="SMART" id="SM00490">
    <property type="entry name" value="HELICc"/>
    <property type="match status" value="1"/>
</dbReference>
<dbReference type="NCBIfam" id="TIGR00614">
    <property type="entry name" value="recQ_fam"/>
    <property type="match status" value="1"/>
</dbReference>
<dbReference type="SUPFAM" id="SSF52540">
    <property type="entry name" value="P-loop containing nucleoside triphosphate hydrolases"/>
    <property type="match status" value="1"/>
</dbReference>
<dbReference type="Pfam" id="PF16124">
    <property type="entry name" value="RecQ_Zn_bind"/>
    <property type="match status" value="1"/>
</dbReference>
<evidence type="ECO:0000256" key="5">
    <source>
        <dbReference type="ARBA" id="ARBA00022840"/>
    </source>
</evidence>
<dbReference type="InterPro" id="IPR014001">
    <property type="entry name" value="Helicase_ATP-bd"/>
</dbReference>
<dbReference type="InterPro" id="IPR032284">
    <property type="entry name" value="RecQ_Zn-bd"/>
</dbReference>
<comment type="catalytic activity">
    <reaction evidence="7">
        <text>ATP + H2O = ADP + phosphate + H(+)</text>
        <dbReference type="Rhea" id="RHEA:13065"/>
        <dbReference type="ChEBI" id="CHEBI:15377"/>
        <dbReference type="ChEBI" id="CHEBI:15378"/>
        <dbReference type="ChEBI" id="CHEBI:30616"/>
        <dbReference type="ChEBI" id="CHEBI:43474"/>
        <dbReference type="ChEBI" id="CHEBI:456216"/>
    </reaction>
</comment>
<comment type="catalytic activity">
    <reaction evidence="6 7">
        <text>Couples ATP hydrolysis with the unwinding of duplex DNA by translocating in the 3'-5' direction.</text>
        <dbReference type="EC" id="5.6.2.4"/>
    </reaction>
</comment>
<keyword evidence="5 7" id="KW-0067">ATP-binding</keyword>
<organism evidence="8 9">
    <name type="scientific">Paramuricea clavata</name>
    <name type="common">Red gorgonian</name>
    <name type="synonym">Violescent sea-whip</name>
    <dbReference type="NCBI Taxonomy" id="317549"/>
    <lineage>
        <taxon>Eukaryota</taxon>
        <taxon>Metazoa</taxon>
        <taxon>Cnidaria</taxon>
        <taxon>Anthozoa</taxon>
        <taxon>Octocorallia</taxon>
        <taxon>Malacalcyonacea</taxon>
        <taxon>Plexauridae</taxon>
        <taxon>Paramuricea</taxon>
    </lineage>
</organism>
<evidence type="ECO:0000313" key="9">
    <source>
        <dbReference type="Proteomes" id="UP001152795"/>
    </source>
</evidence>
<protein>
    <recommendedName>
        <fullName evidence="7">ATP-dependent DNA helicase</fullName>
        <ecNumber evidence="7">5.6.2.4</ecNumber>
    </recommendedName>
</protein>
<evidence type="ECO:0000313" key="8">
    <source>
        <dbReference type="EMBL" id="CAB3987331.1"/>
    </source>
</evidence>
<accession>A0A6S7GRX8</accession>
<dbReference type="PROSITE" id="PS51192">
    <property type="entry name" value="HELICASE_ATP_BIND_1"/>
    <property type="match status" value="1"/>
</dbReference>
<keyword evidence="7" id="KW-0539">Nucleus</keyword>
<dbReference type="GO" id="GO:0005737">
    <property type="term" value="C:cytoplasm"/>
    <property type="evidence" value="ECO:0007669"/>
    <property type="project" value="TreeGrafter"/>
</dbReference>
<evidence type="ECO:0000256" key="4">
    <source>
        <dbReference type="ARBA" id="ARBA00022806"/>
    </source>
</evidence>
<dbReference type="EMBL" id="CACRXK020001157">
    <property type="protein sequence ID" value="CAB3987331.1"/>
    <property type="molecule type" value="Genomic_DNA"/>
</dbReference>
<evidence type="ECO:0000256" key="1">
    <source>
        <dbReference type="ARBA" id="ARBA00005446"/>
    </source>
</evidence>
<comment type="similarity">
    <text evidence="1 7">Belongs to the helicase family. RecQ subfamily.</text>
</comment>
<dbReference type="Gene3D" id="3.40.50.300">
    <property type="entry name" value="P-loop containing nucleotide triphosphate hydrolases"/>
    <property type="match status" value="2"/>
</dbReference>
<dbReference type="InterPro" id="IPR027417">
    <property type="entry name" value="P-loop_NTPase"/>
</dbReference>
<dbReference type="Pfam" id="PF00270">
    <property type="entry name" value="DEAD"/>
    <property type="match status" value="1"/>
</dbReference>
<dbReference type="InterPro" id="IPR011545">
    <property type="entry name" value="DEAD/DEAH_box_helicase_dom"/>
</dbReference>
<dbReference type="GO" id="GO:0043138">
    <property type="term" value="F:3'-5' DNA helicase activity"/>
    <property type="evidence" value="ECO:0007669"/>
    <property type="project" value="UniProtKB-EC"/>
</dbReference>
<dbReference type="InterPro" id="IPR001650">
    <property type="entry name" value="Helicase_C-like"/>
</dbReference>
<dbReference type="PANTHER" id="PTHR13710">
    <property type="entry name" value="DNA HELICASE RECQ FAMILY MEMBER"/>
    <property type="match status" value="1"/>
</dbReference>
<dbReference type="GO" id="GO:0006260">
    <property type="term" value="P:DNA replication"/>
    <property type="evidence" value="ECO:0007669"/>
    <property type="project" value="InterPro"/>
</dbReference>
<gene>
    <name evidence="8" type="ORF">PACLA_8A028110</name>
</gene>
<dbReference type="Pfam" id="PF00271">
    <property type="entry name" value="Helicase_C"/>
    <property type="match status" value="1"/>
</dbReference>
<dbReference type="Gene3D" id="1.10.10.10">
    <property type="entry name" value="Winged helix-like DNA-binding domain superfamily/Winged helix DNA-binding domain"/>
    <property type="match status" value="1"/>
</dbReference>
<dbReference type="Proteomes" id="UP001152795">
    <property type="component" value="Unassembled WGS sequence"/>
</dbReference>
<dbReference type="InterPro" id="IPR036388">
    <property type="entry name" value="WH-like_DNA-bd_sf"/>
</dbReference>
<sequence length="607" mass="67831">MHVGLASNLAPNCSPLEIVCECQESEGTVVYNLVVGDDNVPRVSLLKIERQGKDDLCADMQTSSDHEVVHTQNTINNPTSNQSAFHGLHDLNSQENLVDSTLNKYFNHQSFKPLQKKIILATMNGKNVLGVIGTGGGKSLTFMLPAVLADKPTIVVVPTLSLIDDLLSRCLTLDIPACKITGEIPVDVRNSCLEELAKFKLVFCTPEMFANKNVLEKLMSVHVERIVFDEAHTVCSWGNTFRPHYRSAANELAKFPCPKLLLSATIPHQLVLELSEVFGTLEVIKGTVLRDNMFLRVQEKPSGNKFYDELAQYILNRKDECGIVYSVFPSDVLKIHSELLKRNVMCVQYHGQLSQPVKEASFQKWTSGEVKVMVANTSFGMGVDNRNVRFIIHAKMPTSLDEYFQQCGRAGRDGQLSTCLTYYNYADKTALLKLFRASGDFSKQSLTLNRLISFLEDPVTCRHSSILHYYGENREDYFCGGSCDNCKDRGTYIKTDGTSDAFKVVQAMLELSGKKINCNTLKLFLIGSSQKCIKDNELDKLSTFACLQKTFVPSILLDKFLHSLIYNDVLSETVEVKNNTFSVLIHPGSKAHLVLSLKNDVEKYCKV</sequence>
<dbReference type="GO" id="GO:0016787">
    <property type="term" value="F:hydrolase activity"/>
    <property type="evidence" value="ECO:0007669"/>
    <property type="project" value="UniProtKB-KW"/>
</dbReference>
<evidence type="ECO:0000256" key="2">
    <source>
        <dbReference type="ARBA" id="ARBA00022741"/>
    </source>
</evidence>
<proteinExistence type="inferred from homology"/>
<evidence type="ECO:0000256" key="3">
    <source>
        <dbReference type="ARBA" id="ARBA00022801"/>
    </source>
</evidence>
<dbReference type="SMART" id="SM00487">
    <property type="entry name" value="DEXDc"/>
    <property type="match status" value="1"/>
</dbReference>
<keyword evidence="2 7" id="KW-0547">Nucleotide-binding</keyword>
<comment type="caution">
    <text evidence="8">The sequence shown here is derived from an EMBL/GenBank/DDBJ whole genome shotgun (WGS) entry which is preliminary data.</text>
</comment>
<keyword evidence="3 7" id="KW-0378">Hydrolase</keyword>
<dbReference type="GO" id="GO:0003676">
    <property type="term" value="F:nucleic acid binding"/>
    <property type="evidence" value="ECO:0007669"/>
    <property type="project" value="InterPro"/>
</dbReference>
<dbReference type="OrthoDB" id="5988112at2759"/>
<dbReference type="PROSITE" id="PS51194">
    <property type="entry name" value="HELICASE_CTER"/>
    <property type="match status" value="1"/>
</dbReference>
<reference evidence="8" key="1">
    <citation type="submission" date="2020-04" db="EMBL/GenBank/DDBJ databases">
        <authorList>
            <person name="Alioto T."/>
            <person name="Alioto T."/>
            <person name="Gomez Garrido J."/>
        </authorList>
    </citation>
    <scope>NUCLEOTIDE SEQUENCE</scope>
    <source>
        <strain evidence="8">A484AB</strain>
    </source>
</reference>
<dbReference type="AlphaFoldDB" id="A0A6S7GRX8"/>
<dbReference type="EC" id="5.6.2.4" evidence="7"/>
<dbReference type="Pfam" id="PF09382">
    <property type="entry name" value="RQC"/>
    <property type="match status" value="1"/>
</dbReference>
<dbReference type="GO" id="GO:0009378">
    <property type="term" value="F:four-way junction helicase activity"/>
    <property type="evidence" value="ECO:0007669"/>
    <property type="project" value="TreeGrafter"/>
</dbReference>
<keyword evidence="9" id="KW-1185">Reference proteome</keyword>
<dbReference type="GO" id="GO:0005524">
    <property type="term" value="F:ATP binding"/>
    <property type="evidence" value="ECO:0007669"/>
    <property type="project" value="UniProtKB-KW"/>
</dbReference>
<dbReference type="InterPro" id="IPR004589">
    <property type="entry name" value="DNA_helicase_ATP-dep_RecQ"/>
</dbReference>
<name>A0A6S7GRX8_PARCT</name>
<dbReference type="GO" id="GO:0005694">
    <property type="term" value="C:chromosome"/>
    <property type="evidence" value="ECO:0007669"/>
    <property type="project" value="TreeGrafter"/>
</dbReference>
<keyword evidence="4 7" id="KW-0347">Helicase</keyword>